<name>A0ABU3C151_9GAMM</name>
<reference evidence="1 2" key="1">
    <citation type="submission" date="2023-09" db="EMBL/GenBank/DDBJ databases">
        <authorList>
            <person name="Rey-Velasco X."/>
        </authorList>
    </citation>
    <scope>NUCLEOTIDE SEQUENCE [LARGE SCALE GENOMIC DNA]</scope>
    <source>
        <strain evidence="1 2">W335</strain>
    </source>
</reference>
<dbReference type="Proteomes" id="UP001251857">
    <property type="component" value="Unassembled WGS sequence"/>
</dbReference>
<evidence type="ECO:0000313" key="1">
    <source>
        <dbReference type="EMBL" id="MDT0635091.1"/>
    </source>
</evidence>
<proteinExistence type="predicted"/>
<comment type="caution">
    <text evidence="1">The sequence shown here is derived from an EMBL/GenBank/DDBJ whole genome shotgun (WGS) entry which is preliminary data.</text>
</comment>
<evidence type="ECO:0000313" key="2">
    <source>
        <dbReference type="Proteomes" id="UP001251857"/>
    </source>
</evidence>
<gene>
    <name evidence="1" type="ORF">RM532_08975</name>
</gene>
<keyword evidence="2" id="KW-1185">Reference proteome</keyword>
<dbReference type="EMBL" id="JAVRIB010000008">
    <property type="protein sequence ID" value="MDT0635091.1"/>
    <property type="molecule type" value="Genomic_DNA"/>
</dbReference>
<sequence length="148" mass="15527">MTTRTTCLPFPDSRQGYQPAVYLVTPAAGVRGPNDSPAHESTGSPTIRALAFLGAVALAGCCGTPDVRTVTRTVTVDVPVPVKADAPPELTAPPDLPLPAFIVPGDPDASSALDPDGETALRRMILELLARERAWRAWAANAEVGETR</sequence>
<dbReference type="RefSeq" id="WP_311652943.1">
    <property type="nucleotide sequence ID" value="NZ_JAVRIB010000008.1"/>
</dbReference>
<accession>A0ABU3C151</accession>
<protein>
    <submittedName>
        <fullName evidence="1">Uncharacterized protein</fullName>
    </submittedName>
</protein>
<organism evidence="1 2">
    <name type="scientific">Spectribacter hydrogenoxidans</name>
    <dbReference type="NCBI Taxonomy" id="3075608"/>
    <lineage>
        <taxon>Bacteria</taxon>
        <taxon>Pseudomonadati</taxon>
        <taxon>Pseudomonadota</taxon>
        <taxon>Gammaproteobacteria</taxon>
        <taxon>Salinisphaerales</taxon>
        <taxon>Salinisphaeraceae</taxon>
        <taxon>Spectribacter</taxon>
    </lineage>
</organism>